<protein>
    <submittedName>
        <fullName evidence="1">Uncharacterized protein</fullName>
    </submittedName>
</protein>
<dbReference type="Proteomes" id="UP001333710">
    <property type="component" value="Chromosome"/>
</dbReference>
<name>A0AA48KTP4_9ALTE</name>
<evidence type="ECO:0000313" key="2">
    <source>
        <dbReference type="Proteomes" id="UP001333710"/>
    </source>
</evidence>
<gene>
    <name evidence="1" type="ORF">MACH26_39230</name>
</gene>
<evidence type="ECO:0000313" key="1">
    <source>
        <dbReference type="EMBL" id="BDX08402.1"/>
    </source>
</evidence>
<dbReference type="RefSeq" id="WP_338294473.1">
    <property type="nucleotide sequence ID" value="NZ_AP027272.1"/>
</dbReference>
<proteinExistence type="predicted"/>
<organism evidence="1 2">
    <name type="scientific">Planctobacterium marinum</name>
    <dbReference type="NCBI Taxonomy" id="1631968"/>
    <lineage>
        <taxon>Bacteria</taxon>
        <taxon>Pseudomonadati</taxon>
        <taxon>Pseudomonadota</taxon>
        <taxon>Gammaproteobacteria</taxon>
        <taxon>Alteromonadales</taxon>
        <taxon>Alteromonadaceae</taxon>
        <taxon>Planctobacterium</taxon>
    </lineage>
</organism>
<accession>A0AA48KTP4</accession>
<sequence length="514" mass="58063">MKFPFKKFSFLFNILVISAFGEASEAQQFLICATPKFAVVGVSYSPHIAKQKSTELIKSSVIYQTEKNDETLLQQALKQQKSINSNYNHPQKNGAKRLNALNVIQNESHVNDSLKNDLQALLVNQEFSKIQKLQNINKNVVKLVISESKNYVTENLISFIAENNAQGIELLKIAIRAGWKKTDLEKLINHIPDYDSEWYSPVTDEIENILVTAIQSDNIGALELFLQKQISTEDVTKAINSSLLEMSKTAPPQKISAIVSAFTHSGSTISPNENFTFVHGAKVINNNNSKYKTEQNKRLIDIKVLQKDWPHLVFNPNKTCDNASKFISPTEYKTVKSKHNLSEVEVTNLFKATIPKSHIQLYIELLRINQSHLNVQANPIEVPFSDLMAALASEHWTKAENLYVNCNSINCKYAIIKTIVDMSAINFEKLIINHAKKDHRLIHDLLIARSEYLLDLLRSNGIAIDIIDSNGKGSQFWILNSSIENLDLIAKYKLNKNEDSFGLQTNSILAGYFQ</sequence>
<dbReference type="KEGG" id="pmaw:MACH26_39230"/>
<dbReference type="EMBL" id="AP027272">
    <property type="protein sequence ID" value="BDX08402.1"/>
    <property type="molecule type" value="Genomic_DNA"/>
</dbReference>
<dbReference type="AlphaFoldDB" id="A0AA48KTP4"/>
<reference evidence="1" key="1">
    <citation type="submission" date="2023-01" db="EMBL/GenBank/DDBJ databases">
        <title>Complete genome sequence of Planctobacterium marinum strain Dej080120_11.</title>
        <authorList>
            <person name="Ueki S."/>
            <person name="Maruyama F."/>
        </authorList>
    </citation>
    <scope>NUCLEOTIDE SEQUENCE</scope>
    <source>
        <strain evidence="1">Dej080120_11</strain>
    </source>
</reference>
<keyword evidence="2" id="KW-1185">Reference proteome</keyword>